<protein>
    <submittedName>
        <fullName evidence="1">Uncharacterized protein</fullName>
    </submittedName>
</protein>
<dbReference type="AlphaFoldDB" id="A0A0G0JH89"/>
<dbReference type="InterPro" id="IPR036903">
    <property type="entry name" value="Nup98_auto-Pept-S59_dom_sf"/>
</dbReference>
<evidence type="ECO:0000313" key="2">
    <source>
        <dbReference type="Proteomes" id="UP000034852"/>
    </source>
</evidence>
<organism evidence="1 2">
    <name type="scientific">candidate division WS6 bacterium GW2011_GWA2_37_6</name>
    <dbReference type="NCBI Taxonomy" id="1619087"/>
    <lineage>
        <taxon>Bacteria</taxon>
        <taxon>Candidatus Dojkabacteria</taxon>
    </lineage>
</organism>
<dbReference type="SUPFAM" id="SSF49478">
    <property type="entry name" value="Cna protein B-type domain"/>
    <property type="match status" value="1"/>
</dbReference>
<dbReference type="Gene3D" id="2.60.40.10">
    <property type="entry name" value="Immunoglobulins"/>
    <property type="match status" value="1"/>
</dbReference>
<sequence length="345" mass="37705">MKKVVIRVLFILLLFAQFLPISLSIAQAEKATLTVYVQDNSGEKLEGIDISVTGPGNYDGTKSTGSEGTASFTELIDGDYVTTINLLTGSNYELVAGESSSKTRTLSAGDTETVYFHLKLKTTDETNGEEEETTGNAEIPTKFYQTGSTTTDISDYTEEQLASIKNFTLHIPDFAKIVFTQSVDLSSKEAIGRLKGLDQYVFLDQKGEVAIASDLMPELNKPATITLYGLNFESLGTGYSPVILKDDNEANSSEVTNVTLTGANTITFDVKGFSAYAVRPTLTFEETELETDQEEFTLEGKIDDLDSEFTVFLNDKRQDSDVTINDDGTFSLTLKLKKGENANIC</sequence>
<dbReference type="Gene3D" id="3.30.1610.10">
    <property type="entry name" value="Peptidase S59, nucleoporin"/>
    <property type="match status" value="1"/>
</dbReference>
<evidence type="ECO:0000313" key="1">
    <source>
        <dbReference type="EMBL" id="KKQ36119.1"/>
    </source>
</evidence>
<name>A0A0G0JH89_9BACT</name>
<proteinExistence type="predicted"/>
<dbReference type="Proteomes" id="UP000034852">
    <property type="component" value="Unassembled WGS sequence"/>
</dbReference>
<comment type="caution">
    <text evidence="1">The sequence shown here is derived from an EMBL/GenBank/DDBJ whole genome shotgun (WGS) entry which is preliminary data.</text>
</comment>
<gene>
    <name evidence="1" type="ORF">US52_C0008G0018</name>
</gene>
<accession>A0A0G0JH89</accession>
<dbReference type="EMBL" id="LBTH01000008">
    <property type="protein sequence ID" value="KKQ36119.1"/>
    <property type="molecule type" value="Genomic_DNA"/>
</dbReference>
<reference evidence="1 2" key="1">
    <citation type="journal article" date="2015" name="Nature">
        <title>rRNA introns, odd ribosomes, and small enigmatic genomes across a large radiation of phyla.</title>
        <authorList>
            <person name="Brown C.T."/>
            <person name="Hug L.A."/>
            <person name="Thomas B.C."/>
            <person name="Sharon I."/>
            <person name="Castelle C.J."/>
            <person name="Singh A."/>
            <person name="Wilkins M.J."/>
            <person name="Williams K.H."/>
            <person name="Banfield J.F."/>
        </authorList>
    </citation>
    <scope>NUCLEOTIDE SEQUENCE [LARGE SCALE GENOMIC DNA]</scope>
</reference>
<dbReference type="SUPFAM" id="SSF82215">
    <property type="entry name" value="C-terminal autoproteolytic domain of nucleoporin nup98"/>
    <property type="match status" value="1"/>
</dbReference>
<dbReference type="InterPro" id="IPR013783">
    <property type="entry name" value="Ig-like_fold"/>
</dbReference>